<keyword evidence="6" id="KW-1185">Reference proteome</keyword>
<keyword evidence="3 4" id="KW-0238">DNA-binding</keyword>
<dbReference type="PROSITE" id="PS50935">
    <property type="entry name" value="SSB"/>
    <property type="match status" value="1"/>
</dbReference>
<accession>A0A3P4B0B5</accession>
<dbReference type="Pfam" id="PF22657">
    <property type="entry name" value="SSB_1"/>
    <property type="match status" value="1"/>
</dbReference>
<name>A0A3P4B0B5_9BURK</name>
<evidence type="ECO:0000313" key="6">
    <source>
        <dbReference type="Proteomes" id="UP000277294"/>
    </source>
</evidence>
<dbReference type="Proteomes" id="UP000277294">
    <property type="component" value="Unassembled WGS sequence"/>
</dbReference>
<sequence length="120" mass="12849">MCGVLDGTALNRVLLTAEAVECKPIRYTPAGIPVLELTLVHESEQIEGGKPRRIELLVNAVAIGDLAGRLEREALGKPLRIEGFLAPTRKGSSRLRLHIQQAAILAREDAAEGGQGSSQM</sequence>
<dbReference type="NCBIfam" id="TIGR04418">
    <property type="entry name" value="PriB_gamma"/>
    <property type="match status" value="1"/>
</dbReference>
<dbReference type="InterPro" id="IPR023646">
    <property type="entry name" value="Prisomal_replication_PriB"/>
</dbReference>
<dbReference type="InterPro" id="IPR012340">
    <property type="entry name" value="NA-bd_OB-fold"/>
</dbReference>
<proteinExistence type="inferred from homology"/>
<organism evidence="5 6">
    <name type="scientific">Pigmentiphaga humi</name>
    <dbReference type="NCBI Taxonomy" id="2478468"/>
    <lineage>
        <taxon>Bacteria</taxon>
        <taxon>Pseudomonadati</taxon>
        <taxon>Pseudomonadota</taxon>
        <taxon>Betaproteobacteria</taxon>
        <taxon>Burkholderiales</taxon>
        <taxon>Alcaligenaceae</taxon>
        <taxon>Pigmentiphaga</taxon>
    </lineage>
</organism>
<comment type="function">
    <text evidence="4">Involved in the restart of stalled replication forks, which reloads the replicative helicase on sites other than the origin of replication; the PriA-PriB pathway is the major replication restart pathway. During primosome assembly it facilitates complex formation between PriA and DnaT on DNA; stabilizes PriA on DNA. Stimulates the DNA unwinding activity of PriA helicase.</text>
</comment>
<dbReference type="GO" id="GO:1990077">
    <property type="term" value="C:primosome complex"/>
    <property type="evidence" value="ECO:0007669"/>
    <property type="project" value="UniProtKB-UniRule"/>
</dbReference>
<keyword evidence="2 4" id="KW-0235">DNA replication</keyword>
<dbReference type="SUPFAM" id="SSF50249">
    <property type="entry name" value="Nucleic acid-binding proteins"/>
    <property type="match status" value="1"/>
</dbReference>
<comment type="subunit">
    <text evidence="4">Homodimer. Interacts with PriA and DnaT. Component of the replication restart primosome. Primosome assembly occurs via a 'hand-off' mechanism. PriA binds to replication forks, subsequently PriB then DnaT bind; DnaT then displaces ssDNA to generate the helicase loading substrate.</text>
</comment>
<evidence type="ECO:0000256" key="1">
    <source>
        <dbReference type="ARBA" id="ARBA00022515"/>
    </source>
</evidence>
<evidence type="ECO:0000256" key="4">
    <source>
        <dbReference type="HAMAP-Rule" id="MF_00720"/>
    </source>
</evidence>
<dbReference type="GO" id="GO:0006269">
    <property type="term" value="P:DNA replication, synthesis of primer"/>
    <property type="evidence" value="ECO:0007669"/>
    <property type="project" value="UniProtKB-KW"/>
</dbReference>
<dbReference type="AlphaFoldDB" id="A0A3P4B0B5"/>
<evidence type="ECO:0000256" key="2">
    <source>
        <dbReference type="ARBA" id="ARBA00022705"/>
    </source>
</evidence>
<evidence type="ECO:0000313" key="5">
    <source>
        <dbReference type="EMBL" id="VCU69737.1"/>
    </source>
</evidence>
<keyword evidence="1 4" id="KW-0639">Primosome</keyword>
<evidence type="ECO:0000256" key="3">
    <source>
        <dbReference type="ARBA" id="ARBA00023125"/>
    </source>
</evidence>
<dbReference type="Gene3D" id="2.40.50.140">
    <property type="entry name" value="Nucleic acid-binding proteins"/>
    <property type="match status" value="1"/>
</dbReference>
<comment type="similarity">
    <text evidence="4">Belongs to the PriB family.</text>
</comment>
<gene>
    <name evidence="4 5" type="primary">priB</name>
    <name evidence="5" type="ORF">PIGHUM_01800</name>
</gene>
<reference evidence="5 6" key="1">
    <citation type="submission" date="2018-10" db="EMBL/GenBank/DDBJ databases">
        <authorList>
            <person name="Criscuolo A."/>
        </authorList>
    </citation>
    <scope>NUCLEOTIDE SEQUENCE [LARGE SCALE GENOMIC DNA]</scope>
    <source>
        <strain evidence="5">DnA1</strain>
    </source>
</reference>
<protein>
    <recommendedName>
        <fullName evidence="4">Replication restart protein PriB</fullName>
    </recommendedName>
</protein>
<dbReference type="GO" id="GO:0003697">
    <property type="term" value="F:single-stranded DNA binding"/>
    <property type="evidence" value="ECO:0007669"/>
    <property type="project" value="UniProtKB-UniRule"/>
</dbReference>
<dbReference type="EMBL" id="UWPJ01000015">
    <property type="protein sequence ID" value="VCU69737.1"/>
    <property type="molecule type" value="Genomic_DNA"/>
</dbReference>
<dbReference type="InterPro" id="IPR000424">
    <property type="entry name" value="Primosome_PriB/ssb"/>
</dbReference>
<dbReference type="HAMAP" id="MF_00720">
    <property type="entry name" value="PriB"/>
    <property type="match status" value="1"/>
</dbReference>